<dbReference type="AlphaFoldDB" id="A0A8F6YCX8"/>
<dbReference type="EMBL" id="CP079194">
    <property type="protein sequence ID" value="QXT39652.1"/>
    <property type="molecule type" value="Genomic_DNA"/>
</dbReference>
<accession>A0A8F6YCX8</accession>
<dbReference type="Proteomes" id="UP000825009">
    <property type="component" value="Chromosome"/>
</dbReference>
<name>A0A8F6YCX8_9RHOB</name>
<protein>
    <submittedName>
        <fullName evidence="2">DUF998 domain-containing protein</fullName>
    </submittedName>
</protein>
<gene>
    <name evidence="2" type="ORF">KYE46_17310</name>
</gene>
<evidence type="ECO:0000256" key="1">
    <source>
        <dbReference type="SAM" id="Phobius"/>
    </source>
</evidence>
<feature type="transmembrane region" description="Helical" evidence="1">
    <location>
        <begin position="62"/>
        <end position="82"/>
    </location>
</feature>
<dbReference type="KEGG" id="gce:KYE46_17310"/>
<keyword evidence="3" id="KW-1185">Reference proteome</keyword>
<feature type="transmembrane region" description="Helical" evidence="1">
    <location>
        <begin position="94"/>
        <end position="111"/>
    </location>
</feature>
<feature type="transmembrane region" description="Helical" evidence="1">
    <location>
        <begin position="188"/>
        <end position="207"/>
    </location>
</feature>
<feature type="transmembrane region" description="Helical" evidence="1">
    <location>
        <begin position="21"/>
        <end position="42"/>
    </location>
</feature>
<evidence type="ECO:0000313" key="2">
    <source>
        <dbReference type="EMBL" id="QXT39652.1"/>
    </source>
</evidence>
<keyword evidence="1" id="KW-0812">Transmembrane</keyword>
<dbReference type="RefSeq" id="WP_219002449.1">
    <property type="nucleotide sequence ID" value="NZ_CP079194.1"/>
</dbReference>
<feature type="transmembrane region" description="Helical" evidence="1">
    <location>
        <begin position="123"/>
        <end position="145"/>
    </location>
</feature>
<sequence>MTQSSPHARCDVNRGFLKAMALTIWAGCIAVVVGLLVAQAMVPEYNWIADTISDLAAGENEIIMDVALYGFAFSFFAAALGLSHVRGWDWRLPVSGLSMAGIAALIVVIGARNEYGDNDNDGVVIHVQLVYGLGVLMAAAPFLAARFAGEVHDGYGTALRVLGAVWIVAAPIFFFTGTSYDGLYERGLGLLAIGVVSIIGAMFWRIARIG</sequence>
<feature type="transmembrane region" description="Helical" evidence="1">
    <location>
        <begin position="157"/>
        <end position="176"/>
    </location>
</feature>
<organism evidence="2 3">
    <name type="scientific">Gymnodinialimonas ceratoperidinii</name>
    <dbReference type="NCBI Taxonomy" id="2856823"/>
    <lineage>
        <taxon>Bacteria</taxon>
        <taxon>Pseudomonadati</taxon>
        <taxon>Pseudomonadota</taxon>
        <taxon>Alphaproteobacteria</taxon>
        <taxon>Rhodobacterales</taxon>
        <taxon>Paracoccaceae</taxon>
        <taxon>Gymnodinialimonas</taxon>
    </lineage>
</organism>
<evidence type="ECO:0000313" key="3">
    <source>
        <dbReference type="Proteomes" id="UP000825009"/>
    </source>
</evidence>
<reference evidence="2 3" key="1">
    <citation type="submission" date="2021-07" db="EMBL/GenBank/DDBJ databases">
        <title>A novel Jannaschia species isolated from marine dinoflagellate Ceratoperidinium margalefii.</title>
        <authorList>
            <person name="Jiang Y."/>
            <person name="Li Z."/>
        </authorList>
    </citation>
    <scope>NUCLEOTIDE SEQUENCE [LARGE SCALE GENOMIC DNA]</scope>
    <source>
        <strain evidence="2 3">J12C1-MA-4</strain>
    </source>
</reference>
<proteinExistence type="predicted"/>
<keyword evidence="1" id="KW-0472">Membrane</keyword>
<keyword evidence="1" id="KW-1133">Transmembrane helix</keyword>
<dbReference type="Pfam" id="PF06197">
    <property type="entry name" value="DUF998"/>
    <property type="match status" value="1"/>
</dbReference>
<dbReference type="InterPro" id="IPR009339">
    <property type="entry name" value="DUF998"/>
</dbReference>